<comment type="caution">
    <text evidence="2">The sequence shown here is derived from an EMBL/GenBank/DDBJ whole genome shotgun (WGS) entry which is preliminary data.</text>
</comment>
<evidence type="ECO:0000313" key="2">
    <source>
        <dbReference type="EMBL" id="KAA1135362.1"/>
    </source>
</evidence>
<organism evidence="2 3">
    <name type="scientific">Puccinia graminis f. sp. tritici</name>
    <dbReference type="NCBI Taxonomy" id="56615"/>
    <lineage>
        <taxon>Eukaryota</taxon>
        <taxon>Fungi</taxon>
        <taxon>Dikarya</taxon>
        <taxon>Basidiomycota</taxon>
        <taxon>Pucciniomycotina</taxon>
        <taxon>Pucciniomycetes</taxon>
        <taxon>Pucciniales</taxon>
        <taxon>Pucciniaceae</taxon>
        <taxon>Puccinia</taxon>
    </lineage>
</organism>
<dbReference type="EMBL" id="VDEP01000039">
    <property type="protein sequence ID" value="KAA1135362.1"/>
    <property type="molecule type" value="Genomic_DNA"/>
</dbReference>
<evidence type="ECO:0000313" key="3">
    <source>
        <dbReference type="Proteomes" id="UP000325313"/>
    </source>
</evidence>
<dbReference type="AlphaFoldDB" id="A0A5B0SBZ9"/>
<name>A0A5B0SBZ9_PUCGR</name>
<gene>
    <name evidence="2" type="ORF">PGTUg99_017300</name>
</gene>
<dbReference type="Proteomes" id="UP000325313">
    <property type="component" value="Unassembled WGS sequence"/>
</dbReference>
<reference evidence="2 3" key="1">
    <citation type="submission" date="2019-05" db="EMBL/GenBank/DDBJ databases">
        <title>Emergence of the Ug99 lineage of the wheat stem rust pathogen through somatic hybridization.</title>
        <authorList>
            <person name="Li F."/>
            <person name="Upadhyaya N.M."/>
            <person name="Sperschneider J."/>
            <person name="Matny O."/>
            <person name="Nguyen-Phuc H."/>
            <person name="Mago R."/>
            <person name="Raley C."/>
            <person name="Miller M.E."/>
            <person name="Silverstein K.A.T."/>
            <person name="Henningsen E."/>
            <person name="Hirsch C.D."/>
            <person name="Visser B."/>
            <person name="Pretorius Z.A."/>
            <person name="Steffenson B.J."/>
            <person name="Schwessinger B."/>
            <person name="Dodds P.N."/>
            <person name="Figueroa M."/>
        </authorList>
    </citation>
    <scope>NUCLEOTIDE SEQUENCE [LARGE SCALE GENOMIC DNA]</scope>
    <source>
        <strain evidence="2 3">Ug99</strain>
    </source>
</reference>
<protein>
    <submittedName>
        <fullName evidence="2">Uncharacterized protein</fullName>
    </submittedName>
</protein>
<feature type="region of interest" description="Disordered" evidence="1">
    <location>
        <begin position="98"/>
        <end position="122"/>
    </location>
</feature>
<proteinExistence type="predicted"/>
<accession>A0A5B0SBZ9</accession>
<sequence length="122" mass="13233">MEWRDGAMARLVLSNQNQDPVNPDGEVKLKAEEVKPKAEQVKLQAEEVKPEAGEVKLEAGQVKLEAGQSKLEAGEFKLEAAEINIELGATALNADHSEVPTVKTEAPIHVKEVKPDGKEAEL</sequence>
<evidence type="ECO:0000256" key="1">
    <source>
        <dbReference type="SAM" id="MobiDB-lite"/>
    </source>
</evidence>
<feature type="compositionally biased region" description="Basic and acidic residues" evidence="1">
    <location>
        <begin position="106"/>
        <end position="122"/>
    </location>
</feature>